<dbReference type="EMBL" id="UOEQ01000575">
    <property type="protein sequence ID" value="VAW25017.1"/>
    <property type="molecule type" value="Genomic_DNA"/>
</dbReference>
<dbReference type="GO" id="GO:0006508">
    <property type="term" value="P:proteolysis"/>
    <property type="evidence" value="ECO:0007669"/>
    <property type="project" value="UniProtKB-KW"/>
</dbReference>
<dbReference type="PANTHER" id="PTHR30471">
    <property type="entry name" value="DNA REPAIR PROTEIN RADC"/>
    <property type="match status" value="1"/>
</dbReference>
<dbReference type="InterPro" id="IPR037518">
    <property type="entry name" value="MPN"/>
</dbReference>
<accession>A0A3B0UI51</accession>
<evidence type="ECO:0000256" key="4">
    <source>
        <dbReference type="ARBA" id="ARBA00022833"/>
    </source>
</evidence>
<gene>
    <name evidence="8" type="ORF">MNBD_ALPHA11-1672</name>
</gene>
<dbReference type="InterPro" id="IPR001405">
    <property type="entry name" value="UPF0758"/>
</dbReference>
<dbReference type="CDD" id="cd08071">
    <property type="entry name" value="MPN_DUF2466"/>
    <property type="match status" value="1"/>
</dbReference>
<protein>
    <submittedName>
        <fullName evidence="8">UPF0758 family protein</fullName>
    </submittedName>
</protein>
<proteinExistence type="predicted"/>
<evidence type="ECO:0000256" key="5">
    <source>
        <dbReference type="ARBA" id="ARBA00023049"/>
    </source>
</evidence>
<dbReference type="AlphaFoldDB" id="A0A3B0UI51"/>
<keyword evidence="4" id="KW-0862">Zinc</keyword>
<dbReference type="InterPro" id="IPR020891">
    <property type="entry name" value="UPF0758_CS"/>
</dbReference>
<dbReference type="PROSITE" id="PS50249">
    <property type="entry name" value="MPN"/>
    <property type="match status" value="1"/>
</dbReference>
<reference evidence="8" key="1">
    <citation type="submission" date="2018-06" db="EMBL/GenBank/DDBJ databases">
        <authorList>
            <person name="Zhirakovskaya E."/>
        </authorList>
    </citation>
    <scope>NUCLEOTIDE SEQUENCE</scope>
</reference>
<name>A0A3B0UI51_9ZZZZ</name>
<evidence type="ECO:0000256" key="6">
    <source>
        <dbReference type="SAM" id="MobiDB-lite"/>
    </source>
</evidence>
<feature type="domain" description="MPN" evidence="7">
    <location>
        <begin position="122"/>
        <end position="244"/>
    </location>
</feature>
<feature type="compositionally biased region" description="Basic and acidic residues" evidence="6">
    <location>
        <begin position="1"/>
        <end position="12"/>
    </location>
</feature>
<dbReference type="SUPFAM" id="SSF47781">
    <property type="entry name" value="RuvA domain 2-like"/>
    <property type="match status" value="1"/>
</dbReference>
<dbReference type="SUPFAM" id="SSF102712">
    <property type="entry name" value="JAB1/MPN domain"/>
    <property type="match status" value="1"/>
</dbReference>
<keyword evidence="5" id="KW-0482">Metalloprotease</keyword>
<keyword evidence="3" id="KW-0378">Hydrolase</keyword>
<dbReference type="PROSITE" id="PS01302">
    <property type="entry name" value="UPF0758"/>
    <property type="match status" value="1"/>
</dbReference>
<organism evidence="8">
    <name type="scientific">hydrothermal vent metagenome</name>
    <dbReference type="NCBI Taxonomy" id="652676"/>
    <lineage>
        <taxon>unclassified sequences</taxon>
        <taxon>metagenomes</taxon>
        <taxon>ecological metagenomes</taxon>
    </lineage>
</organism>
<evidence type="ECO:0000256" key="3">
    <source>
        <dbReference type="ARBA" id="ARBA00022801"/>
    </source>
</evidence>
<dbReference type="GO" id="GO:0046872">
    <property type="term" value="F:metal ion binding"/>
    <property type="evidence" value="ECO:0007669"/>
    <property type="project" value="UniProtKB-KW"/>
</dbReference>
<dbReference type="GO" id="GO:0008237">
    <property type="term" value="F:metallopeptidase activity"/>
    <property type="evidence" value="ECO:0007669"/>
    <property type="project" value="UniProtKB-KW"/>
</dbReference>
<evidence type="ECO:0000256" key="2">
    <source>
        <dbReference type="ARBA" id="ARBA00022723"/>
    </source>
</evidence>
<evidence type="ECO:0000259" key="7">
    <source>
        <dbReference type="PROSITE" id="PS50249"/>
    </source>
</evidence>
<dbReference type="Pfam" id="PF04002">
    <property type="entry name" value="RadC"/>
    <property type="match status" value="1"/>
</dbReference>
<keyword evidence="1" id="KW-0645">Protease</keyword>
<feature type="region of interest" description="Disordered" evidence="6">
    <location>
        <begin position="1"/>
        <end position="24"/>
    </location>
</feature>
<dbReference type="NCBIfam" id="NF000642">
    <property type="entry name" value="PRK00024.1"/>
    <property type="match status" value="1"/>
</dbReference>
<keyword evidence="2" id="KW-0479">Metal-binding</keyword>
<dbReference type="InterPro" id="IPR010994">
    <property type="entry name" value="RuvA_2-like"/>
</dbReference>
<dbReference type="InterPro" id="IPR025657">
    <property type="entry name" value="RadC_JAB"/>
</dbReference>
<dbReference type="NCBIfam" id="TIGR00608">
    <property type="entry name" value="radc"/>
    <property type="match status" value="1"/>
</dbReference>
<sequence>MTSRTGKTDTPDKYSGLSEDQSPHYLGHRDRLRERFVSNGHETMADYELLEMVLFRILPRRDTKPIAKALIDRFGSFSEALSAPPKLLSEIKGLGPMAITDLKVILAAAQRFARDGVRDRPVLSSWTQLIDYIRSQMAFEEKEQFRILFMDKKNMLIADEVQQVGTVDHTPVYTREVIKRSLELSATAIILVHNHPSGDPSPSSADVRMTKAIIEVAKPLGITIHDHVIVGRSGHVSLRARKLL</sequence>
<dbReference type="Gene3D" id="3.40.140.10">
    <property type="entry name" value="Cytidine Deaminase, domain 2"/>
    <property type="match status" value="1"/>
</dbReference>
<evidence type="ECO:0000313" key="8">
    <source>
        <dbReference type="EMBL" id="VAW25017.1"/>
    </source>
</evidence>
<evidence type="ECO:0000256" key="1">
    <source>
        <dbReference type="ARBA" id="ARBA00022670"/>
    </source>
</evidence>
<dbReference type="PANTHER" id="PTHR30471:SF3">
    <property type="entry name" value="UPF0758 PROTEIN YEES-RELATED"/>
    <property type="match status" value="1"/>
</dbReference>